<dbReference type="GO" id="GO:0005886">
    <property type="term" value="C:plasma membrane"/>
    <property type="evidence" value="ECO:0007669"/>
    <property type="project" value="TreeGrafter"/>
</dbReference>
<dbReference type="Proteomes" id="UP000694853">
    <property type="component" value="Unplaced"/>
</dbReference>
<dbReference type="GO" id="GO:0098542">
    <property type="term" value="P:defense response to other organism"/>
    <property type="evidence" value="ECO:0007669"/>
    <property type="project" value="InterPro"/>
</dbReference>
<dbReference type="RefSeq" id="XP_027336623.1">
    <property type="nucleotide sequence ID" value="XM_027480822.1"/>
</dbReference>
<reference evidence="8" key="2">
    <citation type="submission" date="2025-08" db="UniProtKB">
        <authorList>
            <consortium name="RefSeq"/>
        </authorList>
    </citation>
    <scope>IDENTIFICATION</scope>
    <source>
        <tissue evidence="8">Young leaves</tissue>
    </source>
</reference>
<dbReference type="InterPro" id="IPR004864">
    <property type="entry name" value="LEA_2"/>
</dbReference>
<keyword evidence="4 5" id="KW-0472">Membrane</keyword>
<evidence type="ECO:0000313" key="7">
    <source>
        <dbReference type="Proteomes" id="UP000694853"/>
    </source>
</evidence>
<evidence type="ECO:0000256" key="3">
    <source>
        <dbReference type="ARBA" id="ARBA00022989"/>
    </source>
</evidence>
<feature type="domain" description="Late embryogenesis abundant protein LEA-2 subgroup" evidence="6">
    <location>
        <begin position="123"/>
        <end position="222"/>
    </location>
</feature>
<dbReference type="AlphaFoldDB" id="A0A8B8K0W7"/>
<keyword evidence="2 5" id="KW-0812">Transmembrane</keyword>
<dbReference type="Pfam" id="PF03168">
    <property type="entry name" value="LEA_2"/>
    <property type="match status" value="1"/>
</dbReference>
<evidence type="ECO:0000256" key="1">
    <source>
        <dbReference type="ARBA" id="ARBA00004167"/>
    </source>
</evidence>
<comment type="subcellular location">
    <subcellularLocation>
        <location evidence="1">Membrane</location>
        <topology evidence="1">Single-pass membrane protein</topology>
    </subcellularLocation>
</comment>
<dbReference type="KEGG" id="aprc:113850326"/>
<dbReference type="GeneID" id="113850326"/>
<gene>
    <name evidence="8" type="primary">LOC113850326</name>
</gene>
<dbReference type="PANTHER" id="PTHR31234">
    <property type="entry name" value="LATE EMBRYOGENESIS ABUNDANT (LEA) HYDROXYPROLINE-RICH GLYCOPROTEIN FAMILY"/>
    <property type="match status" value="1"/>
</dbReference>
<evidence type="ECO:0000256" key="4">
    <source>
        <dbReference type="ARBA" id="ARBA00023136"/>
    </source>
</evidence>
<keyword evidence="7" id="KW-1185">Reference proteome</keyword>
<dbReference type="InterPro" id="IPR044839">
    <property type="entry name" value="NDR1-like"/>
</dbReference>
<dbReference type="PANTHER" id="PTHR31234:SF32">
    <property type="entry name" value="LATE EMBRYOGENESIS ABUNDANT (LEA) HYDROXYPROLINE-RICH GLYCOPROTEIN FAMILY"/>
    <property type="match status" value="1"/>
</dbReference>
<evidence type="ECO:0000313" key="8">
    <source>
        <dbReference type="RefSeq" id="XP_027336623.1"/>
    </source>
</evidence>
<sequence>MEEQPQSKSALVKNLSTGSFRNPSRRVALEMPTHHRTCSSPSDINSSIDHLDKRRCHPCCFGCCAWTCVVVFVLIIAFLFVGIAYVGFLKSGMPEVNVRMFNITKLQVDNNTQKMDAIINLVLKVSNKNEKLKLFYSPLSVDVASDDVPLGKTKVHGFSQMPMNDTNLNMTMVLENADVNTYAVDDLKSDIKAYEMVFDVYVNGKIGFQVGSWHMSKVPFLVSCHQIKRMDVDFGRRPPCNVKMFAIR</sequence>
<name>A0A8B8K0W7_ABRPR</name>
<evidence type="ECO:0000256" key="5">
    <source>
        <dbReference type="SAM" id="Phobius"/>
    </source>
</evidence>
<reference evidence="7" key="1">
    <citation type="journal article" date="2019" name="Toxins">
        <title>Detection of Abrin-Like and Prepropulchellin-Like Toxin Genes and Transcripts Using Whole Genome Sequencing and Full-Length Transcript Sequencing of Abrus precatorius.</title>
        <authorList>
            <person name="Hovde B.T."/>
            <person name="Daligault H.E."/>
            <person name="Hanschen E.R."/>
            <person name="Kunde Y.A."/>
            <person name="Johnson M.B."/>
            <person name="Starkenburg S.R."/>
            <person name="Johnson S.L."/>
        </authorList>
    </citation>
    <scope>NUCLEOTIDE SEQUENCE [LARGE SCALE GENOMIC DNA]</scope>
</reference>
<evidence type="ECO:0000259" key="6">
    <source>
        <dbReference type="Pfam" id="PF03168"/>
    </source>
</evidence>
<evidence type="ECO:0000256" key="2">
    <source>
        <dbReference type="ARBA" id="ARBA00022692"/>
    </source>
</evidence>
<feature type="transmembrane region" description="Helical" evidence="5">
    <location>
        <begin position="63"/>
        <end position="88"/>
    </location>
</feature>
<accession>A0A8B8K0W7</accession>
<organism evidence="7 8">
    <name type="scientific">Abrus precatorius</name>
    <name type="common">Indian licorice</name>
    <name type="synonym">Glycine abrus</name>
    <dbReference type="NCBI Taxonomy" id="3816"/>
    <lineage>
        <taxon>Eukaryota</taxon>
        <taxon>Viridiplantae</taxon>
        <taxon>Streptophyta</taxon>
        <taxon>Embryophyta</taxon>
        <taxon>Tracheophyta</taxon>
        <taxon>Spermatophyta</taxon>
        <taxon>Magnoliopsida</taxon>
        <taxon>eudicotyledons</taxon>
        <taxon>Gunneridae</taxon>
        <taxon>Pentapetalae</taxon>
        <taxon>rosids</taxon>
        <taxon>fabids</taxon>
        <taxon>Fabales</taxon>
        <taxon>Fabaceae</taxon>
        <taxon>Papilionoideae</taxon>
        <taxon>50 kb inversion clade</taxon>
        <taxon>NPAAA clade</taxon>
        <taxon>indigoferoid/millettioid clade</taxon>
        <taxon>Abreae</taxon>
        <taxon>Abrus</taxon>
    </lineage>
</organism>
<keyword evidence="3 5" id="KW-1133">Transmembrane helix</keyword>
<protein>
    <submittedName>
        <fullName evidence="8">Uncharacterized protein LOC113850326</fullName>
    </submittedName>
</protein>
<proteinExistence type="predicted"/>